<dbReference type="SUPFAM" id="SSF52540">
    <property type="entry name" value="P-loop containing nucleoside triphosphate hydrolases"/>
    <property type="match status" value="1"/>
</dbReference>
<evidence type="ECO:0000313" key="2">
    <source>
        <dbReference type="Proteomes" id="UP000027120"/>
    </source>
</evidence>
<evidence type="ECO:0008006" key="3">
    <source>
        <dbReference type="Google" id="ProtNLM"/>
    </source>
</evidence>
<name>A0A067D9X3_CITSI</name>
<reference evidence="1 2" key="1">
    <citation type="submission" date="2014-04" db="EMBL/GenBank/DDBJ databases">
        <authorList>
            <consortium name="International Citrus Genome Consortium"/>
            <person name="Gmitter F."/>
            <person name="Chen C."/>
            <person name="Farmerie W."/>
            <person name="Harkins T."/>
            <person name="Desany B."/>
            <person name="Mohiuddin M."/>
            <person name="Kodira C."/>
            <person name="Borodovsky M."/>
            <person name="Lomsadze A."/>
            <person name="Burns P."/>
            <person name="Jenkins J."/>
            <person name="Prochnik S."/>
            <person name="Shu S."/>
            <person name="Chapman J."/>
            <person name="Pitluck S."/>
            <person name="Schmutz J."/>
            <person name="Rokhsar D."/>
        </authorList>
    </citation>
    <scope>NUCLEOTIDE SEQUENCE</scope>
</reference>
<sequence>MDINFRLFSERLRRLVEGEEGTLPDAAKEQFQNLYTEIEIVTSLLSNYENDMFQILFQSLGGEEEFDFSELQGILKEMKDFVHESEKVIYIFMISRITQQISGSSSKDLFDALLGLQSQIIDIKQQLQQFRPNTIGLWVELKSYFIEARNSSSTAGSKKRNIVGLEDEMKELLDLLIVGEPSLSVVAIVGSSGFDKTDFAGEAYNSNYMKNYFYCRAWVGCEYYLHKVLDNIIKSVMPRSMGSEIMDKDYELKITTDTTRPDLHV</sequence>
<proteinExistence type="predicted"/>
<dbReference type="Proteomes" id="UP000027120">
    <property type="component" value="Unassembled WGS sequence"/>
</dbReference>
<dbReference type="InterPro" id="IPR027417">
    <property type="entry name" value="P-loop_NTPase"/>
</dbReference>
<dbReference type="Gene3D" id="3.40.50.300">
    <property type="entry name" value="P-loop containing nucleotide triphosphate hydrolases"/>
    <property type="match status" value="1"/>
</dbReference>
<dbReference type="PANTHER" id="PTHR19338">
    <property type="entry name" value="TRANSLOCASE OF INNER MITOCHONDRIAL MEMBRANE 13 HOMOLOG"/>
    <property type="match status" value="1"/>
</dbReference>
<gene>
    <name evidence="1" type="ORF">CISIN_1g038685mg</name>
</gene>
<dbReference type="EMBL" id="KK788196">
    <property type="protein sequence ID" value="KDO38360.1"/>
    <property type="molecule type" value="Genomic_DNA"/>
</dbReference>
<accession>A0A067D9X3</accession>
<dbReference type="AlphaFoldDB" id="A0A067D9X3"/>
<protein>
    <recommendedName>
        <fullName evidence="3">NB-ARC domain-containing protein</fullName>
    </recommendedName>
</protein>
<evidence type="ECO:0000313" key="1">
    <source>
        <dbReference type="EMBL" id="KDO38360.1"/>
    </source>
</evidence>
<dbReference type="PANTHER" id="PTHR19338:SF73">
    <property type="entry name" value="DISEASE RESISTANCE PROTEIN RGA2-LIKE"/>
    <property type="match status" value="1"/>
</dbReference>
<keyword evidence="2" id="KW-1185">Reference proteome</keyword>
<organism evidence="1 2">
    <name type="scientific">Citrus sinensis</name>
    <name type="common">Sweet orange</name>
    <name type="synonym">Citrus aurantium var. sinensis</name>
    <dbReference type="NCBI Taxonomy" id="2711"/>
    <lineage>
        <taxon>Eukaryota</taxon>
        <taxon>Viridiplantae</taxon>
        <taxon>Streptophyta</taxon>
        <taxon>Embryophyta</taxon>
        <taxon>Tracheophyta</taxon>
        <taxon>Spermatophyta</taxon>
        <taxon>Magnoliopsida</taxon>
        <taxon>eudicotyledons</taxon>
        <taxon>Gunneridae</taxon>
        <taxon>Pentapetalae</taxon>
        <taxon>rosids</taxon>
        <taxon>malvids</taxon>
        <taxon>Sapindales</taxon>
        <taxon>Rutaceae</taxon>
        <taxon>Aurantioideae</taxon>
        <taxon>Citrus</taxon>
    </lineage>
</organism>
<dbReference type="STRING" id="2711.A0A067D9X3"/>